<dbReference type="InterPro" id="IPR050490">
    <property type="entry name" value="Bact_solute-bd_prot1"/>
</dbReference>
<keyword evidence="1" id="KW-0732">Signal</keyword>
<dbReference type="EMBL" id="JBHTCG010000016">
    <property type="protein sequence ID" value="MFC7385143.1"/>
    <property type="molecule type" value="Genomic_DNA"/>
</dbReference>
<evidence type="ECO:0000313" key="3">
    <source>
        <dbReference type="Proteomes" id="UP001596496"/>
    </source>
</evidence>
<dbReference type="SUPFAM" id="SSF53850">
    <property type="entry name" value="Periplasmic binding protein-like II"/>
    <property type="match status" value="1"/>
</dbReference>
<sequence>MRLSQKVGLLSAVLVPMVALAACSGGAGGTGGAGGADGGGAAGGEQVNLTVWSWDGTVEQAVPGFQAANPNIKVKVVNAGSSTDEYKALDNAIQANSGVPDLAMFEYFAVPYFAIPGKLADLAEFGVANFQKDYVQAAWNDVTVNGKVYALPSDYGPSAMFYNMATLKKAGIDEPPATWDEYYEDAKKVRALGRDYYIAQDTGDLFFLLSLIWQAGGHPFTVNGEKVHIDFTDPGTTRAVSFWQKMLDEGLLNKKITGWSDDWNRALNEGTLATQTMGGWLTSTLPERAPKSAGDFRVALMPQWKQGDKAGAENGGSSFGIPAAAEHKAAAFKFLEYFTHGGGLSTRVDAGAFVPNTSVLDSDAFKGKANKYFGDQKVGAVLSEASEIVGTGWQYPPFFEWARSIYGDIASPYYTTGKGSLAEILQQWKQRCVQYGNEQGFQVD</sequence>
<organism evidence="2 3">
    <name type="scientific">Sphaerisporangium rhizosphaerae</name>
    <dbReference type="NCBI Taxonomy" id="2269375"/>
    <lineage>
        <taxon>Bacteria</taxon>
        <taxon>Bacillati</taxon>
        <taxon>Actinomycetota</taxon>
        <taxon>Actinomycetes</taxon>
        <taxon>Streptosporangiales</taxon>
        <taxon>Streptosporangiaceae</taxon>
        <taxon>Sphaerisporangium</taxon>
    </lineage>
</organism>
<evidence type="ECO:0000256" key="1">
    <source>
        <dbReference type="SAM" id="SignalP"/>
    </source>
</evidence>
<dbReference type="PROSITE" id="PS51257">
    <property type="entry name" value="PROKAR_LIPOPROTEIN"/>
    <property type="match status" value="1"/>
</dbReference>
<protein>
    <submittedName>
        <fullName evidence="2">ABC transporter substrate-binding protein</fullName>
    </submittedName>
</protein>
<dbReference type="Gene3D" id="3.40.190.10">
    <property type="entry name" value="Periplasmic binding protein-like II"/>
    <property type="match status" value="1"/>
</dbReference>
<gene>
    <name evidence="2" type="ORF">ACFQSB_23240</name>
</gene>
<evidence type="ECO:0000313" key="2">
    <source>
        <dbReference type="EMBL" id="MFC7385143.1"/>
    </source>
</evidence>
<feature type="chain" id="PRO_5046086373" evidence="1">
    <location>
        <begin position="22"/>
        <end position="444"/>
    </location>
</feature>
<keyword evidence="3" id="KW-1185">Reference proteome</keyword>
<dbReference type="InterPro" id="IPR006059">
    <property type="entry name" value="SBP"/>
</dbReference>
<dbReference type="PANTHER" id="PTHR43649">
    <property type="entry name" value="ARABINOSE-BINDING PROTEIN-RELATED"/>
    <property type="match status" value="1"/>
</dbReference>
<dbReference type="RefSeq" id="WP_380829037.1">
    <property type="nucleotide sequence ID" value="NZ_JBHTCG010000016.1"/>
</dbReference>
<dbReference type="PANTHER" id="PTHR43649:SF14">
    <property type="entry name" value="BLR3389 PROTEIN"/>
    <property type="match status" value="1"/>
</dbReference>
<comment type="caution">
    <text evidence="2">The sequence shown here is derived from an EMBL/GenBank/DDBJ whole genome shotgun (WGS) entry which is preliminary data.</text>
</comment>
<reference evidence="3" key="1">
    <citation type="journal article" date="2019" name="Int. J. Syst. Evol. Microbiol.">
        <title>The Global Catalogue of Microorganisms (GCM) 10K type strain sequencing project: providing services to taxonomists for standard genome sequencing and annotation.</title>
        <authorList>
            <consortium name="The Broad Institute Genomics Platform"/>
            <consortium name="The Broad Institute Genome Sequencing Center for Infectious Disease"/>
            <person name="Wu L."/>
            <person name="Ma J."/>
        </authorList>
    </citation>
    <scope>NUCLEOTIDE SEQUENCE [LARGE SCALE GENOMIC DNA]</scope>
    <source>
        <strain evidence="3">CECT 7649</strain>
    </source>
</reference>
<proteinExistence type="predicted"/>
<dbReference type="Pfam" id="PF01547">
    <property type="entry name" value="SBP_bac_1"/>
    <property type="match status" value="1"/>
</dbReference>
<name>A0ABW2P7N5_9ACTN</name>
<dbReference type="Proteomes" id="UP001596496">
    <property type="component" value="Unassembled WGS sequence"/>
</dbReference>
<feature type="signal peptide" evidence="1">
    <location>
        <begin position="1"/>
        <end position="21"/>
    </location>
</feature>
<accession>A0ABW2P7N5</accession>